<dbReference type="Proteomes" id="UP000663879">
    <property type="component" value="Unassembled WGS sequence"/>
</dbReference>
<comment type="similarity">
    <text evidence="1">Belongs to the cornifelin family.</text>
</comment>
<proteinExistence type="inferred from homology"/>
<keyword evidence="3" id="KW-1185">Reference proteome</keyword>
<organism evidence="2 3">
    <name type="scientific">Brachionus calyciflorus</name>
    <dbReference type="NCBI Taxonomy" id="104777"/>
    <lineage>
        <taxon>Eukaryota</taxon>
        <taxon>Metazoa</taxon>
        <taxon>Spiralia</taxon>
        <taxon>Gnathifera</taxon>
        <taxon>Rotifera</taxon>
        <taxon>Eurotatoria</taxon>
        <taxon>Monogononta</taxon>
        <taxon>Pseudotrocha</taxon>
        <taxon>Ploima</taxon>
        <taxon>Brachionidae</taxon>
        <taxon>Brachionus</taxon>
    </lineage>
</organism>
<dbReference type="PANTHER" id="PTHR15907">
    <property type="entry name" value="DUF614 FAMILY PROTEIN-RELATED"/>
    <property type="match status" value="1"/>
</dbReference>
<evidence type="ECO:0000256" key="1">
    <source>
        <dbReference type="ARBA" id="ARBA00009024"/>
    </source>
</evidence>
<protein>
    <recommendedName>
        <fullName evidence="4">Cornifelin</fullName>
    </recommendedName>
</protein>
<dbReference type="AlphaFoldDB" id="A0A814HPV4"/>
<reference evidence="2" key="1">
    <citation type="submission" date="2021-02" db="EMBL/GenBank/DDBJ databases">
        <authorList>
            <person name="Nowell W R."/>
        </authorList>
    </citation>
    <scope>NUCLEOTIDE SEQUENCE</scope>
    <source>
        <strain evidence="2">Ploen Becks lab</strain>
    </source>
</reference>
<sequence length="175" mass="19799">MDYKIENNMNQNLQQQYPSAYNPQYPPISIQPVQQGYPQVPPVQQGYSQVPPVQQGYSQFPSAQPGYVPYPVVDNYQNKNPKRDWSFSLFDCCEDLEALLCAYFCTPCFMYKIFERAGEGCCDCFCAGLVPLRTKIRTERAIQGSLCEDAFAVACCPLCVMVQISNEMKASQPLI</sequence>
<dbReference type="EMBL" id="CAJNOC010004204">
    <property type="protein sequence ID" value="CAF1013168.1"/>
    <property type="molecule type" value="Genomic_DNA"/>
</dbReference>
<gene>
    <name evidence="2" type="ORF">OXX778_LOCUS16995</name>
</gene>
<accession>A0A814HPV4</accession>
<evidence type="ECO:0008006" key="4">
    <source>
        <dbReference type="Google" id="ProtNLM"/>
    </source>
</evidence>
<comment type="caution">
    <text evidence="2">The sequence shown here is derived from an EMBL/GenBank/DDBJ whole genome shotgun (WGS) entry which is preliminary data.</text>
</comment>
<dbReference type="Pfam" id="PF04749">
    <property type="entry name" value="PLAC8"/>
    <property type="match status" value="1"/>
</dbReference>
<evidence type="ECO:0000313" key="3">
    <source>
        <dbReference type="Proteomes" id="UP000663879"/>
    </source>
</evidence>
<evidence type="ECO:0000313" key="2">
    <source>
        <dbReference type="EMBL" id="CAF1013168.1"/>
    </source>
</evidence>
<name>A0A814HPV4_9BILA</name>
<dbReference type="NCBIfam" id="TIGR01571">
    <property type="entry name" value="A_thal_Cys_rich"/>
    <property type="match status" value="1"/>
</dbReference>
<dbReference type="OrthoDB" id="1045822at2759"/>
<dbReference type="InterPro" id="IPR006461">
    <property type="entry name" value="PLAC_motif_containing"/>
</dbReference>